<evidence type="ECO:0000259" key="3">
    <source>
        <dbReference type="Pfam" id="PF13439"/>
    </source>
</evidence>
<dbReference type="OrthoDB" id="9768937at2"/>
<dbReference type="Gene3D" id="3.40.50.2000">
    <property type="entry name" value="Glycogen Phosphorylase B"/>
    <property type="match status" value="2"/>
</dbReference>
<name>A0A421DR38_9GAMM</name>
<feature type="domain" description="Glycosyl transferase family 1" evidence="2">
    <location>
        <begin position="222"/>
        <end position="361"/>
    </location>
</feature>
<dbReference type="Pfam" id="PF00534">
    <property type="entry name" value="Glycos_transf_1"/>
    <property type="match status" value="1"/>
</dbReference>
<keyword evidence="1" id="KW-0472">Membrane</keyword>
<sequence>MNKIAIYNLNSYPEMSGGSEISCLELAEKLVSAGEDVSIVALQNFKSGIKKIKYRNVNIFKLPLLNIYFPTDKKKKSFLKKVVWNLIDVCNIPMVLFLCFWLKKNGFDIVHTNNVKGASPWIFPFLRFFGFRVIHTTRDYYLLDSGSWYRDINENHNTLKNKIRRMNKLVCSKSINHVVFNSKFMMDYHLACGFFQKQKKSVIYNGFDNTKYIPETKCELENKIRIFGYIGRFSEEKGLDDLVRGFLKIRNENYKIVIAGVLKKEFLDKYPDLGNLIKDCDDVIFLGVVDSIEFYKKVDCVIVPSRYNEPFGRVAMESIFMGKAVIVSDKGGLPEQILPGVNGLICRNRDYAEAMKKIAKMPKTSLKTDLSCFSLENCASKYLAVYKGIDNGK</sequence>
<dbReference type="Proteomes" id="UP000285648">
    <property type="component" value="Unassembled WGS sequence"/>
</dbReference>
<evidence type="ECO:0000313" key="4">
    <source>
        <dbReference type="EMBL" id="RLM26395.1"/>
    </source>
</evidence>
<dbReference type="EMBL" id="MJLZ01000009">
    <property type="protein sequence ID" value="RLM26395.1"/>
    <property type="molecule type" value="Genomic_DNA"/>
</dbReference>
<keyword evidence="5" id="KW-1185">Reference proteome</keyword>
<protein>
    <recommendedName>
        <fullName evidence="6">Glycosyl transferase family 1</fullName>
    </recommendedName>
</protein>
<dbReference type="GO" id="GO:1901135">
    <property type="term" value="P:carbohydrate derivative metabolic process"/>
    <property type="evidence" value="ECO:0007669"/>
    <property type="project" value="UniProtKB-ARBA"/>
</dbReference>
<proteinExistence type="predicted"/>
<organism evidence="4 5">
    <name type="scientific">Brenneria alni</name>
    <dbReference type="NCBI Taxonomy" id="71656"/>
    <lineage>
        <taxon>Bacteria</taxon>
        <taxon>Pseudomonadati</taxon>
        <taxon>Pseudomonadota</taxon>
        <taxon>Gammaproteobacteria</taxon>
        <taxon>Enterobacterales</taxon>
        <taxon>Pectobacteriaceae</taxon>
        <taxon>Brenneria</taxon>
    </lineage>
</organism>
<evidence type="ECO:0008006" key="6">
    <source>
        <dbReference type="Google" id="ProtNLM"/>
    </source>
</evidence>
<reference evidence="4 5" key="1">
    <citation type="submission" date="2016-09" db="EMBL/GenBank/DDBJ databases">
        <authorList>
            <person name="Doonan J."/>
            <person name="Pachebat J.A."/>
            <person name="Golyshin P.N."/>
            <person name="Denman S."/>
            <person name="Mcdonald J.E."/>
        </authorList>
    </citation>
    <scope>NUCLEOTIDE SEQUENCE [LARGE SCALE GENOMIC DNA]</scope>
    <source>
        <strain evidence="4 5">NCPPB 3934</strain>
    </source>
</reference>
<dbReference type="Pfam" id="PF13439">
    <property type="entry name" value="Glyco_transf_4"/>
    <property type="match status" value="1"/>
</dbReference>
<keyword evidence="1" id="KW-0812">Transmembrane</keyword>
<gene>
    <name evidence="4" type="ORF">BIY29_06145</name>
</gene>
<evidence type="ECO:0000256" key="1">
    <source>
        <dbReference type="SAM" id="Phobius"/>
    </source>
</evidence>
<comment type="caution">
    <text evidence="4">The sequence shown here is derived from an EMBL/GenBank/DDBJ whole genome shotgun (WGS) entry which is preliminary data.</text>
</comment>
<dbReference type="InterPro" id="IPR001296">
    <property type="entry name" value="Glyco_trans_1"/>
</dbReference>
<dbReference type="AlphaFoldDB" id="A0A421DR38"/>
<dbReference type="RefSeq" id="WP_121574313.1">
    <property type="nucleotide sequence ID" value="NZ_MJLZ01000009.1"/>
</dbReference>
<dbReference type="SUPFAM" id="SSF53756">
    <property type="entry name" value="UDP-Glycosyltransferase/glycogen phosphorylase"/>
    <property type="match status" value="1"/>
</dbReference>
<dbReference type="GO" id="GO:0016757">
    <property type="term" value="F:glycosyltransferase activity"/>
    <property type="evidence" value="ECO:0007669"/>
    <property type="project" value="InterPro"/>
</dbReference>
<feature type="domain" description="Glycosyltransferase subfamily 4-like N-terminal" evidence="3">
    <location>
        <begin position="17"/>
        <end position="208"/>
    </location>
</feature>
<accession>A0A421DR38</accession>
<feature type="transmembrane region" description="Helical" evidence="1">
    <location>
        <begin position="82"/>
        <end position="103"/>
    </location>
</feature>
<evidence type="ECO:0000313" key="5">
    <source>
        <dbReference type="Proteomes" id="UP000285648"/>
    </source>
</evidence>
<keyword evidence="1" id="KW-1133">Transmembrane helix</keyword>
<dbReference type="PANTHER" id="PTHR12526">
    <property type="entry name" value="GLYCOSYLTRANSFERASE"/>
    <property type="match status" value="1"/>
</dbReference>
<evidence type="ECO:0000259" key="2">
    <source>
        <dbReference type="Pfam" id="PF00534"/>
    </source>
</evidence>
<dbReference type="InterPro" id="IPR028098">
    <property type="entry name" value="Glyco_trans_4-like_N"/>
</dbReference>